<protein>
    <submittedName>
        <fullName evidence="5">(R)-stereoselective amidase</fullName>
        <ecNumber evidence="5">3.5.1.100</ecNumber>
    </submittedName>
</protein>
<evidence type="ECO:0000256" key="1">
    <source>
        <dbReference type="ARBA" id="ARBA00010613"/>
    </source>
</evidence>
<dbReference type="STRING" id="1945520.A1019T_02379"/>
<dbReference type="PROSITE" id="PS50263">
    <property type="entry name" value="CN_HYDROLASE"/>
    <property type="match status" value="1"/>
</dbReference>
<dbReference type="Gene3D" id="3.60.110.10">
    <property type="entry name" value="Carbon-nitrogen hydrolase"/>
    <property type="match status" value="1"/>
</dbReference>
<dbReference type="OrthoDB" id="9811121at2"/>
<dbReference type="CDD" id="cd04301">
    <property type="entry name" value="NAT_SF"/>
    <property type="match status" value="1"/>
</dbReference>
<dbReference type="AlphaFoldDB" id="A0A1R4EIM6"/>
<dbReference type="SUPFAM" id="SSF56317">
    <property type="entry name" value="Carbon-nitrogen hydrolase"/>
    <property type="match status" value="1"/>
</dbReference>
<dbReference type="Gene3D" id="3.40.630.30">
    <property type="match status" value="1"/>
</dbReference>
<accession>A0A1R4EIM6</accession>
<feature type="domain" description="N-acetyltransferase" evidence="4">
    <location>
        <begin position="10"/>
        <end position="209"/>
    </location>
</feature>
<comment type="similarity">
    <text evidence="1">Belongs to the carbon-nitrogen hydrolase superfamily. NIT1/NIT2 family.</text>
</comment>
<dbReference type="InterPro" id="IPR000182">
    <property type="entry name" value="GNAT_dom"/>
</dbReference>
<dbReference type="GO" id="GO:0016747">
    <property type="term" value="F:acyltransferase activity, transferring groups other than amino-acyl groups"/>
    <property type="evidence" value="ECO:0007669"/>
    <property type="project" value="InterPro"/>
</dbReference>
<evidence type="ECO:0000259" key="4">
    <source>
        <dbReference type="PROSITE" id="PS51186"/>
    </source>
</evidence>
<evidence type="ECO:0000259" key="3">
    <source>
        <dbReference type="PROSITE" id="PS50263"/>
    </source>
</evidence>
<dbReference type="CDD" id="cd07574">
    <property type="entry name" value="nitrilase_Rim1_like"/>
    <property type="match status" value="1"/>
</dbReference>
<dbReference type="Pfam" id="PF00583">
    <property type="entry name" value="Acetyltransf_1"/>
    <property type="match status" value="1"/>
</dbReference>
<keyword evidence="6" id="KW-1185">Reference proteome</keyword>
<dbReference type="SUPFAM" id="SSF55729">
    <property type="entry name" value="Acyl-CoA N-acyltransferases (Nat)"/>
    <property type="match status" value="1"/>
</dbReference>
<feature type="domain" description="CN hydrolase" evidence="3">
    <location>
        <begin position="224"/>
        <end position="481"/>
    </location>
</feature>
<sequence length="545" mass="62897">MTQKTEDFHLKIAEIKKKDYPQLKTLMDRVYANLGGAWSKNTIHTLIDSFPEGQIALFDHDKLIGMVLTMRVNYQKFSNPHTYDDLLGQREIIKDDPKGDALYGIDALIDPDYRGYRLGRRLYDARKELCRQMNFRAILAGGRIPKYHNHQDLTPGEYIDAVENREIYDPTLSFQLSNGFIVKRILTGYLPDDKQSKGFATLLEWANIYYEPQEYKPNTRKTDVRIGGIQWQMREVESPEELLQQVEFFVDIMADYNADFACLPEFFNAPLMGLCESTDQNIAIRFLADYTEWFKNEISNLAVSYNVNVITGSMPLFDENEEVLYNVSYLCRRDGTVEEQRKIHITPHERSAWVIEGGNKVQVFDTDAGRIGILICYDVEFPELARLLALEDMDILFVPFWTDTKNGYLRVRHCAQARAIENECYVMICGSVGNLPQVESLDIQYAQSSVFSPSDFAFPHDAIMAETTANTEMVFFSDLDLDKLIHVRNEGSVNNLKDRREDLFTLKWKKKAKQSVEDSSSEELKENSRSVRDGDPMHNRATKPF</sequence>
<name>A0A1R4EIM6_9GAMM</name>
<dbReference type="InterPro" id="IPR036526">
    <property type="entry name" value="C-N_Hydrolase_sf"/>
</dbReference>
<evidence type="ECO:0000313" key="6">
    <source>
        <dbReference type="Proteomes" id="UP000188169"/>
    </source>
</evidence>
<reference evidence="6" key="1">
    <citation type="submission" date="2017-02" db="EMBL/GenBank/DDBJ databases">
        <authorList>
            <person name="Mornico D."/>
        </authorList>
    </citation>
    <scope>NUCLEOTIDE SEQUENCE [LARGE SCALE GENOMIC DNA]</scope>
</reference>
<dbReference type="GO" id="GO:0016787">
    <property type="term" value="F:hydrolase activity"/>
    <property type="evidence" value="ECO:0007669"/>
    <property type="project" value="UniProtKB-KW"/>
</dbReference>
<dbReference type="RefSeq" id="WP_077449735.1">
    <property type="nucleotide sequence ID" value="NZ_FUGD01000149.1"/>
</dbReference>
<dbReference type="InterPro" id="IPR001110">
    <property type="entry name" value="UPF0012_CS"/>
</dbReference>
<dbReference type="Pfam" id="PF00795">
    <property type="entry name" value="CN_hydrolase"/>
    <property type="match status" value="1"/>
</dbReference>
<organism evidence="5 6">
    <name type="scientific">Psychrobacter pasteurii</name>
    <dbReference type="NCBI Taxonomy" id="1945520"/>
    <lineage>
        <taxon>Bacteria</taxon>
        <taxon>Pseudomonadati</taxon>
        <taxon>Pseudomonadota</taxon>
        <taxon>Gammaproteobacteria</taxon>
        <taxon>Moraxellales</taxon>
        <taxon>Moraxellaceae</taxon>
        <taxon>Psychrobacter</taxon>
    </lineage>
</organism>
<evidence type="ECO:0000256" key="2">
    <source>
        <dbReference type="SAM" id="MobiDB-lite"/>
    </source>
</evidence>
<dbReference type="PROSITE" id="PS01227">
    <property type="entry name" value="UPF0012"/>
    <property type="match status" value="1"/>
</dbReference>
<keyword evidence="5" id="KW-0378">Hydrolase</keyword>
<feature type="compositionally biased region" description="Basic and acidic residues" evidence="2">
    <location>
        <begin position="522"/>
        <end position="538"/>
    </location>
</feature>
<dbReference type="PANTHER" id="PTHR23088">
    <property type="entry name" value="NITRILASE-RELATED"/>
    <property type="match status" value="1"/>
</dbReference>
<dbReference type="InterPro" id="IPR016181">
    <property type="entry name" value="Acyl_CoA_acyltransferase"/>
</dbReference>
<dbReference type="InterPro" id="IPR003010">
    <property type="entry name" value="C-N_Hydrolase"/>
</dbReference>
<dbReference type="EMBL" id="FUGD01000149">
    <property type="protein sequence ID" value="SJM38387.1"/>
    <property type="molecule type" value="Genomic_DNA"/>
</dbReference>
<dbReference type="PROSITE" id="PS51186">
    <property type="entry name" value="GNAT"/>
    <property type="match status" value="1"/>
</dbReference>
<proteinExistence type="inferred from homology"/>
<feature type="region of interest" description="Disordered" evidence="2">
    <location>
        <begin position="511"/>
        <end position="545"/>
    </location>
</feature>
<gene>
    <name evidence="5" type="primary">ramA</name>
    <name evidence="5" type="ORF">A1019T_02379</name>
</gene>
<dbReference type="Proteomes" id="UP000188169">
    <property type="component" value="Unassembled WGS sequence"/>
</dbReference>
<dbReference type="PANTHER" id="PTHR23088:SF50">
    <property type="entry name" value="HYDROLASE YHCX"/>
    <property type="match status" value="1"/>
</dbReference>
<evidence type="ECO:0000313" key="5">
    <source>
        <dbReference type="EMBL" id="SJM38387.1"/>
    </source>
</evidence>
<dbReference type="EC" id="3.5.1.100" evidence="5"/>